<dbReference type="EMBL" id="ML145087">
    <property type="protein sequence ID" value="TBU64223.1"/>
    <property type="molecule type" value="Genomic_DNA"/>
</dbReference>
<keyword evidence="2" id="KW-1185">Reference proteome</keyword>
<gene>
    <name evidence="1" type="ORF">BD310DRAFT_944715</name>
</gene>
<proteinExistence type="predicted"/>
<dbReference type="Proteomes" id="UP000292082">
    <property type="component" value="Unassembled WGS sequence"/>
</dbReference>
<accession>A0A4Q9Q9E6</accession>
<protein>
    <submittedName>
        <fullName evidence="1">Uncharacterized protein</fullName>
    </submittedName>
</protein>
<organism evidence="1 2">
    <name type="scientific">Dichomitus squalens</name>
    <dbReference type="NCBI Taxonomy" id="114155"/>
    <lineage>
        <taxon>Eukaryota</taxon>
        <taxon>Fungi</taxon>
        <taxon>Dikarya</taxon>
        <taxon>Basidiomycota</taxon>
        <taxon>Agaricomycotina</taxon>
        <taxon>Agaricomycetes</taxon>
        <taxon>Polyporales</taxon>
        <taxon>Polyporaceae</taxon>
        <taxon>Dichomitus</taxon>
    </lineage>
</organism>
<dbReference type="AlphaFoldDB" id="A0A4Q9Q9E6"/>
<reference evidence="1 2" key="1">
    <citation type="submission" date="2019-01" db="EMBL/GenBank/DDBJ databases">
        <title>Draft genome sequences of three monokaryotic isolates of the white-rot basidiomycete fungus Dichomitus squalens.</title>
        <authorList>
            <consortium name="DOE Joint Genome Institute"/>
            <person name="Lopez S.C."/>
            <person name="Andreopoulos B."/>
            <person name="Pangilinan J."/>
            <person name="Lipzen A."/>
            <person name="Riley R."/>
            <person name="Ahrendt S."/>
            <person name="Ng V."/>
            <person name="Barry K."/>
            <person name="Daum C."/>
            <person name="Grigoriev I.V."/>
            <person name="Hilden K.S."/>
            <person name="Makela M.R."/>
            <person name="de Vries R.P."/>
        </authorList>
    </citation>
    <scope>NUCLEOTIDE SEQUENCE [LARGE SCALE GENOMIC DNA]</scope>
    <source>
        <strain evidence="1 2">CBS 464.89</strain>
    </source>
</reference>
<evidence type="ECO:0000313" key="2">
    <source>
        <dbReference type="Proteomes" id="UP000292082"/>
    </source>
</evidence>
<evidence type="ECO:0000313" key="1">
    <source>
        <dbReference type="EMBL" id="TBU64223.1"/>
    </source>
</evidence>
<name>A0A4Q9Q9E6_9APHY</name>
<sequence length="273" mass="30167">MDSASSEASIRYRSIIHVINERILRERKACGQPPFIKPAAPHHRTVALQVELEHWYQRYQVSTEPPVVASVLDRIVSREEADPPEGPDASHLTFQYKGEIAVYTREVYEVFSDDHGITSMRTPRRLLAENPVDYSIGSFIVKSHLGIEIPFEISSIQRSRAGISKAISGHPVSADILYFRSSAALKVVILKDADEHVENPIVDVLGFILRTLSQTDPTQTWAVKVDIAPYACDGRAITVGICGGTRVSNPHLALVPQGEHSAAPVVDDRSLQT</sequence>